<evidence type="ECO:0000256" key="3">
    <source>
        <dbReference type="RuleBase" id="RU003707"/>
    </source>
</evidence>
<accession>A0ABX0A163</accession>
<comment type="caution">
    <text evidence="4">The sequence shown here is derived from an EMBL/GenBank/DDBJ whole genome shotgun (WGS) entry which is preliminary data.</text>
</comment>
<keyword evidence="5" id="KW-1185">Reference proteome</keyword>
<evidence type="ECO:0000313" key="5">
    <source>
        <dbReference type="Proteomes" id="UP000743899"/>
    </source>
</evidence>
<dbReference type="InterPro" id="IPR014748">
    <property type="entry name" value="Enoyl-CoA_hydra_C"/>
</dbReference>
<dbReference type="PANTHER" id="PTHR11941">
    <property type="entry name" value="ENOYL-COA HYDRATASE-RELATED"/>
    <property type="match status" value="1"/>
</dbReference>
<dbReference type="PANTHER" id="PTHR11941:SF133">
    <property type="entry name" value="1,2-EPOXYPHENYLACETYL-COA ISOMERASE"/>
    <property type="match status" value="1"/>
</dbReference>
<proteinExistence type="inferred from homology"/>
<dbReference type="Gene3D" id="3.90.226.10">
    <property type="entry name" value="2-enoyl-CoA Hydratase, Chain A, domain 1"/>
    <property type="match status" value="1"/>
</dbReference>
<dbReference type="SUPFAM" id="SSF52096">
    <property type="entry name" value="ClpP/crotonase"/>
    <property type="match status" value="1"/>
</dbReference>
<dbReference type="CDD" id="cd06558">
    <property type="entry name" value="crotonase-like"/>
    <property type="match status" value="1"/>
</dbReference>
<dbReference type="InterPro" id="IPR001753">
    <property type="entry name" value="Enoyl-CoA_hydra/iso"/>
</dbReference>
<name>A0ABX0A163_9BACI</name>
<dbReference type="EMBL" id="JAACYS010000015">
    <property type="protein sequence ID" value="NCU17164.1"/>
    <property type="molecule type" value="Genomic_DNA"/>
</dbReference>
<dbReference type="RefSeq" id="WP_161919998.1">
    <property type="nucleotide sequence ID" value="NZ_JAACYS010000015.1"/>
</dbReference>
<evidence type="ECO:0000256" key="2">
    <source>
        <dbReference type="ARBA" id="ARBA00023239"/>
    </source>
</evidence>
<evidence type="ECO:0000313" key="4">
    <source>
        <dbReference type="EMBL" id="NCU17164.1"/>
    </source>
</evidence>
<evidence type="ECO:0000256" key="1">
    <source>
        <dbReference type="ARBA" id="ARBA00005254"/>
    </source>
</evidence>
<reference evidence="4 5" key="1">
    <citation type="submission" date="2020-01" db="EMBL/GenBank/DDBJ databases">
        <title>A novel Bacillus sp. from Pasinler.</title>
        <authorList>
            <person name="Adiguzel A."/>
            <person name="Ay H."/>
            <person name="Baltaci M.O."/>
        </authorList>
    </citation>
    <scope>NUCLEOTIDE SEQUENCE [LARGE SCALE GENOMIC DNA]</scope>
    <source>
        <strain evidence="4 5">P1</strain>
    </source>
</reference>
<gene>
    <name evidence="4" type="ORF">GW534_05170</name>
</gene>
<dbReference type="InterPro" id="IPR018376">
    <property type="entry name" value="Enoyl-CoA_hyd/isom_CS"/>
</dbReference>
<dbReference type="InterPro" id="IPR029045">
    <property type="entry name" value="ClpP/crotonase-like_dom_sf"/>
</dbReference>
<organism evidence="4 5">
    <name type="scientific">Pallidibacillus pasinlerensis</name>
    <dbReference type="NCBI Taxonomy" id="2703818"/>
    <lineage>
        <taxon>Bacteria</taxon>
        <taxon>Bacillati</taxon>
        <taxon>Bacillota</taxon>
        <taxon>Bacilli</taxon>
        <taxon>Bacillales</taxon>
        <taxon>Bacillaceae</taxon>
        <taxon>Pallidibacillus</taxon>
    </lineage>
</organism>
<dbReference type="Gene3D" id="1.10.12.10">
    <property type="entry name" value="Lyase 2-enoyl-coa Hydratase, Chain A, domain 2"/>
    <property type="match status" value="1"/>
</dbReference>
<protein>
    <submittedName>
        <fullName evidence="4">Enoyl-CoA hydratase</fullName>
    </submittedName>
</protein>
<dbReference type="Pfam" id="PF00378">
    <property type="entry name" value="ECH_1"/>
    <property type="match status" value="1"/>
</dbReference>
<dbReference type="Proteomes" id="UP000743899">
    <property type="component" value="Unassembled WGS sequence"/>
</dbReference>
<comment type="similarity">
    <text evidence="1 3">Belongs to the enoyl-CoA hydratase/isomerase family.</text>
</comment>
<sequence>MSEKHVLKEVLDGVLYLKLNRPERLNAFSPEMISTLKESIEQAKTDDSIRVIVISGVGRSFCSGGDVKTMGSREPLVTYKHIGKLNELILTMQSIEKPIIAAVHGYAAGAGFNLALACDLIVAADNSKFVLSFSKVGLVSDGGGHYFLSRVIGPYRAKELLFNAEPIDVEEANRLGIVNQVFPIEHFEEKVVAYANKIAQGPTVAYGFIKKLVDQSLNSTLKEILEQEQITQATVVTTEDHKEGVLAFKEKREPNFGKHKVY</sequence>
<keyword evidence="2" id="KW-0456">Lyase</keyword>
<dbReference type="PROSITE" id="PS00166">
    <property type="entry name" value="ENOYL_COA_HYDRATASE"/>
    <property type="match status" value="1"/>
</dbReference>